<evidence type="ECO:0000313" key="3">
    <source>
        <dbReference type="Proteomes" id="UP001610335"/>
    </source>
</evidence>
<gene>
    <name evidence="2" type="ORF">BDW59DRAFT_167514</name>
</gene>
<organism evidence="2 3">
    <name type="scientific">Aspergillus cavernicola</name>
    <dbReference type="NCBI Taxonomy" id="176166"/>
    <lineage>
        <taxon>Eukaryota</taxon>
        <taxon>Fungi</taxon>
        <taxon>Dikarya</taxon>
        <taxon>Ascomycota</taxon>
        <taxon>Pezizomycotina</taxon>
        <taxon>Eurotiomycetes</taxon>
        <taxon>Eurotiomycetidae</taxon>
        <taxon>Eurotiales</taxon>
        <taxon>Aspergillaceae</taxon>
        <taxon>Aspergillus</taxon>
        <taxon>Aspergillus subgen. Nidulantes</taxon>
    </lineage>
</organism>
<name>A0ABR4HFC6_9EURO</name>
<accession>A0ABR4HFC6</accession>
<keyword evidence="3" id="KW-1185">Reference proteome</keyword>
<comment type="caution">
    <text evidence="2">The sequence shown here is derived from an EMBL/GenBank/DDBJ whole genome shotgun (WGS) entry which is preliminary data.</text>
</comment>
<dbReference type="EMBL" id="JBFXLS010000144">
    <property type="protein sequence ID" value="KAL2813463.1"/>
    <property type="molecule type" value="Genomic_DNA"/>
</dbReference>
<reference evidence="2 3" key="1">
    <citation type="submission" date="2024-07" db="EMBL/GenBank/DDBJ databases">
        <title>Section-level genome sequencing and comparative genomics of Aspergillus sections Usti and Cavernicolus.</title>
        <authorList>
            <consortium name="Lawrence Berkeley National Laboratory"/>
            <person name="Nybo J.L."/>
            <person name="Vesth T.C."/>
            <person name="Theobald S."/>
            <person name="Frisvad J.C."/>
            <person name="Larsen T.O."/>
            <person name="Kjaerboelling I."/>
            <person name="Rothschild-Mancinelli K."/>
            <person name="Lyhne E.K."/>
            <person name="Kogle M.E."/>
            <person name="Barry K."/>
            <person name="Clum A."/>
            <person name="Na H."/>
            <person name="Ledsgaard L."/>
            <person name="Lin J."/>
            <person name="Lipzen A."/>
            <person name="Kuo A."/>
            <person name="Riley R."/>
            <person name="Mondo S."/>
            <person name="LaButti K."/>
            <person name="Haridas S."/>
            <person name="Pangalinan J."/>
            <person name="Salamov A.A."/>
            <person name="Simmons B.A."/>
            <person name="Magnuson J.K."/>
            <person name="Chen J."/>
            <person name="Drula E."/>
            <person name="Henrissat B."/>
            <person name="Wiebenga A."/>
            <person name="Lubbers R.J."/>
            <person name="Gomes A.C."/>
            <person name="Makela M.R."/>
            <person name="Stajich J."/>
            <person name="Grigoriev I.V."/>
            <person name="Mortensen U.H."/>
            <person name="De vries R.P."/>
            <person name="Baker S.E."/>
            <person name="Andersen M.R."/>
        </authorList>
    </citation>
    <scope>NUCLEOTIDE SEQUENCE [LARGE SCALE GENOMIC DNA]</scope>
    <source>
        <strain evidence="2 3">CBS 600.67</strain>
    </source>
</reference>
<dbReference type="Proteomes" id="UP001610335">
    <property type="component" value="Unassembled WGS sequence"/>
</dbReference>
<sequence length="286" mass="32518">MASIDADSGSETQRIIDDPSRGFLGHLTPPVFQHYPYRGRAQFENDFKRACDTTDHTVEWFLVTAVDNKTFTTEFLEAEEPPFSRWCAYDPALKLILINMVKSAPHETASGIFGLVLQEALVPIGMQRCLLPIGSITQFATIGGKEPDLAWQPSRLPRGRSAKWPSAVLEVAYSETQAKLRSDVRYWLRGPEGEVKTILTIRISRNEPKIIIERWESDGNSQGHREQQIVISKRRNGKITIAGAPLVLDFERLFLRAPTTPRERNIEIGNEKLEFVATRVWVRQQF</sequence>
<evidence type="ECO:0000313" key="2">
    <source>
        <dbReference type="EMBL" id="KAL2813463.1"/>
    </source>
</evidence>
<evidence type="ECO:0000256" key="1">
    <source>
        <dbReference type="SAM" id="MobiDB-lite"/>
    </source>
</evidence>
<feature type="region of interest" description="Disordered" evidence="1">
    <location>
        <begin position="1"/>
        <end position="22"/>
    </location>
</feature>
<proteinExistence type="predicted"/>
<protein>
    <submittedName>
        <fullName evidence="2">Uncharacterized protein</fullName>
    </submittedName>
</protein>